<evidence type="ECO:0000256" key="2">
    <source>
        <dbReference type="ARBA" id="ARBA00023015"/>
    </source>
</evidence>
<organism evidence="7 8">
    <name type="scientific">Lentzea jiangxiensis</name>
    <dbReference type="NCBI Taxonomy" id="641025"/>
    <lineage>
        <taxon>Bacteria</taxon>
        <taxon>Bacillati</taxon>
        <taxon>Actinomycetota</taxon>
        <taxon>Actinomycetes</taxon>
        <taxon>Pseudonocardiales</taxon>
        <taxon>Pseudonocardiaceae</taxon>
        <taxon>Lentzea</taxon>
    </lineage>
</organism>
<dbReference type="SMART" id="SM00862">
    <property type="entry name" value="Trans_reg_C"/>
    <property type="match status" value="1"/>
</dbReference>
<dbReference type="GO" id="GO:0000160">
    <property type="term" value="P:phosphorelay signal transduction system"/>
    <property type="evidence" value="ECO:0007669"/>
    <property type="project" value="InterPro"/>
</dbReference>
<evidence type="ECO:0000256" key="4">
    <source>
        <dbReference type="ARBA" id="ARBA00023163"/>
    </source>
</evidence>
<dbReference type="CDD" id="cd15831">
    <property type="entry name" value="BTAD"/>
    <property type="match status" value="1"/>
</dbReference>
<feature type="DNA-binding region" description="OmpR/PhoB-type" evidence="5">
    <location>
        <begin position="1"/>
        <end position="92"/>
    </location>
</feature>
<dbReference type="GO" id="GO:0043531">
    <property type="term" value="F:ADP binding"/>
    <property type="evidence" value="ECO:0007669"/>
    <property type="project" value="InterPro"/>
</dbReference>
<dbReference type="Pfam" id="PF00486">
    <property type="entry name" value="Trans_reg_C"/>
    <property type="match status" value="1"/>
</dbReference>
<dbReference type="AlphaFoldDB" id="A0A1H0PTK7"/>
<dbReference type="InterPro" id="IPR001867">
    <property type="entry name" value="OmpR/PhoB-type_DNA-bd"/>
</dbReference>
<dbReference type="Pfam" id="PF00931">
    <property type="entry name" value="NB-ARC"/>
    <property type="match status" value="1"/>
</dbReference>
<dbReference type="Gene3D" id="3.40.50.300">
    <property type="entry name" value="P-loop containing nucleotide triphosphate hydrolases"/>
    <property type="match status" value="1"/>
</dbReference>
<dbReference type="OrthoDB" id="5521887at2"/>
<dbReference type="GO" id="GO:0003677">
    <property type="term" value="F:DNA binding"/>
    <property type="evidence" value="ECO:0007669"/>
    <property type="project" value="UniProtKB-UniRule"/>
</dbReference>
<proteinExistence type="inferred from homology"/>
<dbReference type="InterPro" id="IPR003593">
    <property type="entry name" value="AAA+_ATPase"/>
</dbReference>
<dbReference type="SUPFAM" id="SSF52540">
    <property type="entry name" value="P-loop containing nucleoside triphosphate hydrolases"/>
    <property type="match status" value="1"/>
</dbReference>
<dbReference type="PANTHER" id="PTHR35807:SF1">
    <property type="entry name" value="TRANSCRIPTIONAL REGULATOR REDD"/>
    <property type="match status" value="1"/>
</dbReference>
<accession>A0A1H0PTK7</accession>
<protein>
    <submittedName>
        <fullName evidence="7">DNA-binding transcriptional activator of the SARP family</fullName>
    </submittedName>
</protein>
<evidence type="ECO:0000256" key="1">
    <source>
        <dbReference type="ARBA" id="ARBA00005820"/>
    </source>
</evidence>
<keyword evidence="2" id="KW-0805">Transcription regulation</keyword>
<dbReference type="InterPro" id="IPR002182">
    <property type="entry name" value="NB-ARC"/>
</dbReference>
<dbReference type="Gene3D" id="1.25.40.10">
    <property type="entry name" value="Tetratricopeptide repeat domain"/>
    <property type="match status" value="1"/>
</dbReference>
<reference evidence="8" key="1">
    <citation type="submission" date="2016-10" db="EMBL/GenBank/DDBJ databases">
        <authorList>
            <person name="Varghese N."/>
            <person name="Submissions S."/>
        </authorList>
    </citation>
    <scope>NUCLEOTIDE SEQUENCE [LARGE SCALE GENOMIC DNA]</scope>
    <source>
        <strain evidence="8">CGMCC 4.6609</strain>
    </source>
</reference>
<dbReference type="InterPro" id="IPR005158">
    <property type="entry name" value="BTAD"/>
</dbReference>
<evidence type="ECO:0000313" key="7">
    <source>
        <dbReference type="EMBL" id="SDP08140.1"/>
    </source>
</evidence>
<dbReference type="Proteomes" id="UP000199691">
    <property type="component" value="Unassembled WGS sequence"/>
</dbReference>
<feature type="domain" description="OmpR/PhoB-type" evidence="6">
    <location>
        <begin position="1"/>
        <end position="92"/>
    </location>
</feature>
<keyword evidence="3 5" id="KW-0238">DNA-binding</keyword>
<dbReference type="RefSeq" id="WP_090097951.1">
    <property type="nucleotide sequence ID" value="NZ_FNIX01000005.1"/>
</dbReference>
<dbReference type="InterPro" id="IPR011990">
    <property type="entry name" value="TPR-like_helical_dom_sf"/>
</dbReference>
<dbReference type="EMBL" id="FNIX01000005">
    <property type="protein sequence ID" value="SDP08140.1"/>
    <property type="molecule type" value="Genomic_DNA"/>
</dbReference>
<evidence type="ECO:0000259" key="6">
    <source>
        <dbReference type="PROSITE" id="PS51755"/>
    </source>
</evidence>
<dbReference type="SMART" id="SM00382">
    <property type="entry name" value="AAA"/>
    <property type="match status" value="1"/>
</dbReference>
<keyword evidence="8" id="KW-1185">Reference proteome</keyword>
<gene>
    <name evidence="7" type="ORF">SAMN05421507_105186</name>
</gene>
<evidence type="ECO:0000256" key="5">
    <source>
        <dbReference type="PROSITE-ProRule" id="PRU01091"/>
    </source>
</evidence>
<dbReference type="InterPro" id="IPR051677">
    <property type="entry name" value="AfsR-DnrI-RedD_regulator"/>
</dbReference>
<dbReference type="InterPro" id="IPR016032">
    <property type="entry name" value="Sig_transdc_resp-reg_C-effctor"/>
</dbReference>
<dbReference type="PROSITE" id="PS51755">
    <property type="entry name" value="OMPR_PHOB"/>
    <property type="match status" value="1"/>
</dbReference>
<name>A0A1H0PTK7_9PSEU</name>
<evidence type="ECO:0000256" key="3">
    <source>
        <dbReference type="ARBA" id="ARBA00023125"/>
    </source>
</evidence>
<comment type="similarity">
    <text evidence="1">Belongs to the AfsR/DnrI/RedD regulatory family.</text>
</comment>
<sequence length="581" mass="61601">MFGILGPLRVTNAGQGLRCAGHRPRAVLAALVVEAGRPVGLDRVVDAVWGERPPPSAIANVHTHVSRLRRQLAGIGLPGRIVTESGGYLLDVESGALDFVRFEKAAARARGLLEAGDPAGSVAAWEDAFALWRGSPLEDVSCFGWLAYEAARLEEVAVLAHESFADARLAAGHFGAAITELTALVRQAPLREGLWHRLVLAQHRAGRRAEALETYRALRAVLVEALGVEPCEQIRELHQEVLRGGPAGRPSPMQLPPDVADLTGREAESAELEGLLARPGAVAAITGAAGVGKTALATRVAHEVSGHFGGGQLYVRLGGAGPAPRDPAEVLTELLTAFGVHPDAVPEDVEARAAVYRSQLAARQVLVVLDDAASAAQVRPLLPGTAGSAVLITSRAALIEPARTVRLGVLGTRDAVRLLAAVAGEARVAAEPDAAAEIARCCGHLPLALRIAGTRLARRAHWTVARLAARLADEGTRLDELRVDDLAVRASLASGYEALDEEQRRTFRLLSLLEVRDFPGWAVAPLLGVAVHVAEELVDSLVDAHLLESADGRYRFPELLRIYGRERAREHDAVLALTALA</sequence>
<dbReference type="SUPFAM" id="SSF46894">
    <property type="entry name" value="C-terminal effector domain of the bipartite response regulators"/>
    <property type="match status" value="1"/>
</dbReference>
<dbReference type="SUPFAM" id="SSF48452">
    <property type="entry name" value="TPR-like"/>
    <property type="match status" value="1"/>
</dbReference>
<dbReference type="PRINTS" id="PR00364">
    <property type="entry name" value="DISEASERSIST"/>
</dbReference>
<dbReference type="InterPro" id="IPR036388">
    <property type="entry name" value="WH-like_DNA-bd_sf"/>
</dbReference>
<dbReference type="GO" id="GO:0006355">
    <property type="term" value="P:regulation of DNA-templated transcription"/>
    <property type="evidence" value="ECO:0007669"/>
    <property type="project" value="InterPro"/>
</dbReference>
<dbReference type="STRING" id="641025.SAMN05421507_105186"/>
<dbReference type="SMART" id="SM01043">
    <property type="entry name" value="BTAD"/>
    <property type="match status" value="1"/>
</dbReference>
<evidence type="ECO:0000313" key="8">
    <source>
        <dbReference type="Proteomes" id="UP000199691"/>
    </source>
</evidence>
<dbReference type="Gene3D" id="1.10.10.10">
    <property type="entry name" value="Winged helix-like DNA-binding domain superfamily/Winged helix DNA-binding domain"/>
    <property type="match status" value="1"/>
</dbReference>
<keyword evidence="4" id="KW-0804">Transcription</keyword>
<dbReference type="Pfam" id="PF03704">
    <property type="entry name" value="BTAD"/>
    <property type="match status" value="1"/>
</dbReference>
<dbReference type="PANTHER" id="PTHR35807">
    <property type="entry name" value="TRANSCRIPTIONAL REGULATOR REDD-RELATED"/>
    <property type="match status" value="1"/>
</dbReference>
<dbReference type="InterPro" id="IPR027417">
    <property type="entry name" value="P-loop_NTPase"/>
</dbReference>